<evidence type="ECO:0000256" key="2">
    <source>
        <dbReference type="ARBA" id="ARBA00015075"/>
    </source>
</evidence>
<dbReference type="InterPro" id="IPR002712">
    <property type="entry name" value="CcdB"/>
</dbReference>
<comment type="caution">
    <text evidence="9">The sequence shown here is derived from an EMBL/GenBank/DDBJ whole genome shotgun (WGS) entry which is preliminary data.</text>
</comment>
<keyword evidence="5" id="KW-0805">Transcription regulation</keyword>
<dbReference type="InterPro" id="IPR011067">
    <property type="entry name" value="Plasmid_toxin/cell-grow_inhib"/>
</dbReference>
<dbReference type="AlphaFoldDB" id="A0AAW8HD51"/>
<evidence type="ECO:0000313" key="10">
    <source>
        <dbReference type="Proteomes" id="UP001225042"/>
    </source>
</evidence>
<dbReference type="EMBL" id="JAVDKS010000012">
    <property type="protein sequence ID" value="MDQ2258902.1"/>
    <property type="molecule type" value="Genomic_DNA"/>
</dbReference>
<dbReference type="RefSeq" id="WP_088545065.1">
    <property type="nucleotide sequence ID" value="NZ_CP143719.1"/>
</dbReference>
<evidence type="ECO:0000256" key="4">
    <source>
        <dbReference type="ARBA" id="ARBA00022649"/>
    </source>
</evidence>
<dbReference type="Pfam" id="PF01845">
    <property type="entry name" value="CcdB"/>
    <property type="match status" value="1"/>
</dbReference>
<dbReference type="Proteomes" id="UP001225042">
    <property type="component" value="Unassembled WGS sequence"/>
</dbReference>
<reference evidence="9 10" key="1">
    <citation type="submission" date="2023-08" db="EMBL/GenBank/DDBJ databases">
        <authorList>
            <person name="Dale J."/>
        </authorList>
    </citation>
    <scope>NUCLEOTIDE SEQUENCE [LARGE SCALE GENOMIC DNA]</scope>
    <source>
        <strain evidence="9 10">2023EL-00788</strain>
    </source>
</reference>
<proteinExistence type="inferred from homology"/>
<sequence length="103" mass="11914">MNQGTIFRRPDNPDYPYFVIAQSEPLESLNTRVIIPFVRWRPALPGMSKINPIVVIGDEKYILMTHLIQTVYLHELNEEDIHSYRAELRDTLVNAVDFLVTGS</sequence>
<keyword evidence="3" id="KW-0678">Repressor</keyword>
<evidence type="ECO:0000256" key="6">
    <source>
        <dbReference type="ARBA" id="ARBA00023163"/>
    </source>
</evidence>
<evidence type="ECO:0000256" key="8">
    <source>
        <dbReference type="ARBA" id="ARBA00033135"/>
    </source>
</evidence>
<evidence type="ECO:0000313" key="9">
    <source>
        <dbReference type="EMBL" id="MDQ2258902.1"/>
    </source>
</evidence>
<dbReference type="GO" id="GO:0006276">
    <property type="term" value="P:plasmid maintenance"/>
    <property type="evidence" value="ECO:0007669"/>
    <property type="project" value="InterPro"/>
</dbReference>
<dbReference type="GO" id="GO:0008657">
    <property type="term" value="F:DNA topoisomerase type II (double strand cut, ATP-hydrolyzing) inhibitor activity"/>
    <property type="evidence" value="ECO:0007669"/>
    <property type="project" value="InterPro"/>
</dbReference>
<name>A0AAW8HD51_9ENTR</name>
<keyword evidence="10" id="KW-1185">Reference proteome</keyword>
<accession>A0AAW8HD51</accession>
<evidence type="ECO:0000256" key="5">
    <source>
        <dbReference type="ARBA" id="ARBA00023015"/>
    </source>
</evidence>
<organism evidence="9 10">
    <name type="scientific">Enterobacter soli</name>
    <dbReference type="NCBI Taxonomy" id="885040"/>
    <lineage>
        <taxon>Bacteria</taxon>
        <taxon>Pseudomonadati</taxon>
        <taxon>Pseudomonadota</taxon>
        <taxon>Gammaproteobacteria</taxon>
        <taxon>Enterobacterales</taxon>
        <taxon>Enterobacteriaceae</taxon>
        <taxon>Enterobacter</taxon>
    </lineage>
</organism>
<dbReference type="SUPFAM" id="SSF50118">
    <property type="entry name" value="Cell growth inhibitor/plasmid maintenance toxic component"/>
    <property type="match status" value="1"/>
</dbReference>
<dbReference type="Gene3D" id="2.30.30.110">
    <property type="match status" value="1"/>
</dbReference>
<keyword evidence="6" id="KW-0804">Transcription</keyword>
<gene>
    <name evidence="9" type="ORF">RBJ67_22500</name>
</gene>
<evidence type="ECO:0000256" key="7">
    <source>
        <dbReference type="ARBA" id="ARBA00029628"/>
    </source>
</evidence>
<evidence type="ECO:0000256" key="3">
    <source>
        <dbReference type="ARBA" id="ARBA00022491"/>
    </source>
</evidence>
<protein>
    <recommendedName>
        <fullName evidence="2">Toxin CcdB</fullName>
    </recommendedName>
    <alternativeName>
        <fullName evidence="8">Cytotoxic protein CcdB</fullName>
    </alternativeName>
    <alternativeName>
        <fullName evidence="7">Protein LetD</fullName>
    </alternativeName>
</protein>
<keyword evidence="4" id="KW-1277">Toxin-antitoxin system</keyword>
<evidence type="ECO:0000256" key="1">
    <source>
        <dbReference type="ARBA" id="ARBA00005230"/>
    </source>
</evidence>
<comment type="similarity">
    <text evidence="1">Belongs to the CcdB toxin family.</text>
</comment>